<dbReference type="VEuPathDB" id="FungiDB:P174DRAFT_443435"/>
<dbReference type="PANTHER" id="PTHR48100">
    <property type="entry name" value="BROAD-SPECIFICITY PHOSPHATASE YOR283W-RELATED"/>
    <property type="match status" value="1"/>
</dbReference>
<dbReference type="OMA" id="CEDLQHQ"/>
<dbReference type="InterPro" id="IPR029033">
    <property type="entry name" value="His_PPase_superfam"/>
</dbReference>
<keyword evidence="2" id="KW-1185">Reference proteome</keyword>
<dbReference type="SMART" id="SM00855">
    <property type="entry name" value="PGAM"/>
    <property type="match status" value="1"/>
</dbReference>
<name>A0A2I1C1F4_ASPN1</name>
<dbReference type="InterPro" id="IPR013078">
    <property type="entry name" value="His_Pase_superF_clade-1"/>
</dbReference>
<dbReference type="OrthoDB" id="496981at2759"/>
<comment type="caution">
    <text evidence="1">The sequence shown here is derived from an EMBL/GenBank/DDBJ whole genome shotgun (WGS) entry which is preliminary data.</text>
</comment>
<dbReference type="Gene3D" id="3.40.50.1240">
    <property type="entry name" value="Phosphoglycerate mutase-like"/>
    <property type="match status" value="1"/>
</dbReference>
<evidence type="ECO:0000313" key="1">
    <source>
        <dbReference type="EMBL" id="PKX91435.1"/>
    </source>
</evidence>
<dbReference type="RefSeq" id="XP_024680030.1">
    <property type="nucleotide sequence ID" value="XM_024827827.1"/>
</dbReference>
<sequence>MASKVHLVRHAESVHNISHDFSQFDPELTPLGLQQATRLGQSFPYGRQVGAIITSPLKRAIQTTLAAFRHILDKRYFDPDSGYGVESGAILLLDPDLQERSALPCDTGSASETLEAAFPRLGFKDLAEGWQVKEGLYSPADEAVEERAKRVRYRIAAVCEDLQHQGRTDIVVVTHGVFMRFLLGNPDIDLPKAGWKSYTVGRHSSDIVLSPLK</sequence>
<evidence type="ECO:0000313" key="2">
    <source>
        <dbReference type="Proteomes" id="UP000234474"/>
    </source>
</evidence>
<proteinExistence type="predicted"/>
<dbReference type="SUPFAM" id="SSF53254">
    <property type="entry name" value="Phosphoglycerate mutase-like"/>
    <property type="match status" value="1"/>
</dbReference>
<protein>
    <submittedName>
        <fullName evidence="1">Phosphoglycerate mutase</fullName>
    </submittedName>
</protein>
<dbReference type="CDD" id="cd07067">
    <property type="entry name" value="HP_PGM_like"/>
    <property type="match status" value="1"/>
</dbReference>
<dbReference type="GO" id="GO:0005737">
    <property type="term" value="C:cytoplasm"/>
    <property type="evidence" value="ECO:0007669"/>
    <property type="project" value="TreeGrafter"/>
</dbReference>
<dbReference type="PANTHER" id="PTHR48100:SF54">
    <property type="entry name" value="PHOSPHATASE SPAC5H10.03-RELATED"/>
    <property type="match status" value="1"/>
</dbReference>
<dbReference type="InterPro" id="IPR050275">
    <property type="entry name" value="PGM_Phosphatase"/>
</dbReference>
<dbReference type="AlphaFoldDB" id="A0A2I1C1F4"/>
<accession>A0A2I1C1F4</accession>
<organism evidence="1 2">
    <name type="scientific">Aspergillus novofumigatus (strain IBT 16806)</name>
    <dbReference type="NCBI Taxonomy" id="1392255"/>
    <lineage>
        <taxon>Eukaryota</taxon>
        <taxon>Fungi</taxon>
        <taxon>Dikarya</taxon>
        <taxon>Ascomycota</taxon>
        <taxon>Pezizomycotina</taxon>
        <taxon>Eurotiomycetes</taxon>
        <taxon>Eurotiomycetidae</taxon>
        <taxon>Eurotiales</taxon>
        <taxon>Aspergillaceae</taxon>
        <taxon>Aspergillus</taxon>
        <taxon>Aspergillus subgen. Fumigati</taxon>
    </lineage>
</organism>
<reference evidence="2" key="1">
    <citation type="journal article" date="2018" name="Proc. Natl. Acad. Sci. U.S.A.">
        <title>Linking secondary metabolites to gene clusters through genome sequencing of six diverse Aspergillus species.</title>
        <authorList>
            <person name="Kaerboelling I."/>
            <person name="Vesth T.C."/>
            <person name="Frisvad J.C."/>
            <person name="Nybo J.L."/>
            <person name="Theobald S."/>
            <person name="Kuo A."/>
            <person name="Bowyer P."/>
            <person name="Matsuda Y."/>
            <person name="Mondo S."/>
            <person name="Lyhne E.K."/>
            <person name="Kogle M.E."/>
            <person name="Clum A."/>
            <person name="Lipzen A."/>
            <person name="Salamov A."/>
            <person name="Ngan C.Y."/>
            <person name="Daum C."/>
            <person name="Chiniquy J."/>
            <person name="Barry K."/>
            <person name="LaButti K."/>
            <person name="Haridas S."/>
            <person name="Simmons B.A."/>
            <person name="Magnuson J.K."/>
            <person name="Mortensen U.H."/>
            <person name="Larsen T.O."/>
            <person name="Grigoriev I.V."/>
            <person name="Baker S.E."/>
            <person name="Andersen M.R."/>
        </authorList>
    </citation>
    <scope>NUCLEOTIDE SEQUENCE [LARGE SCALE GENOMIC DNA]</scope>
    <source>
        <strain evidence="2">IBT 16806</strain>
    </source>
</reference>
<dbReference type="Pfam" id="PF00300">
    <property type="entry name" value="His_Phos_1"/>
    <property type="match status" value="2"/>
</dbReference>
<dbReference type="GO" id="GO:0016791">
    <property type="term" value="F:phosphatase activity"/>
    <property type="evidence" value="ECO:0007669"/>
    <property type="project" value="TreeGrafter"/>
</dbReference>
<dbReference type="Proteomes" id="UP000234474">
    <property type="component" value="Unassembled WGS sequence"/>
</dbReference>
<gene>
    <name evidence="1" type="ORF">P174DRAFT_443435</name>
</gene>
<dbReference type="EMBL" id="MSZS01000006">
    <property type="protein sequence ID" value="PKX91435.1"/>
    <property type="molecule type" value="Genomic_DNA"/>
</dbReference>
<dbReference type="GeneID" id="36535152"/>